<dbReference type="Gene3D" id="3.30.70.100">
    <property type="match status" value="1"/>
</dbReference>
<dbReference type="AlphaFoldDB" id="A0A7G9GG94"/>
<dbReference type="GO" id="GO:0062192">
    <property type="term" value="F:L-rhamnose mutarotase activity"/>
    <property type="evidence" value="ECO:0007669"/>
    <property type="project" value="UniProtKB-EC"/>
</dbReference>
<gene>
    <name evidence="1" type="ORF">H9Q79_05945</name>
</gene>
<evidence type="ECO:0000313" key="2">
    <source>
        <dbReference type="Proteomes" id="UP000515860"/>
    </source>
</evidence>
<protein>
    <submittedName>
        <fullName evidence="1">L-rhamnose mutarotase</fullName>
        <ecNumber evidence="1">5.1.3.32</ecNumber>
    </submittedName>
</protein>
<dbReference type="KEGG" id="whj:H9Q79_05945"/>
<keyword evidence="1" id="KW-0413">Isomerase</keyword>
<dbReference type="RefSeq" id="WP_118643869.1">
    <property type="nucleotide sequence ID" value="NZ_CP060635.1"/>
</dbReference>
<evidence type="ECO:0000313" key="1">
    <source>
        <dbReference type="EMBL" id="QNM09826.1"/>
    </source>
</evidence>
<dbReference type="Proteomes" id="UP000515860">
    <property type="component" value="Chromosome"/>
</dbReference>
<accession>A0A7G9GG94</accession>
<sequence length="156" mass="18467">MRRVEEIIHVVPEERDAYLQQHLNPSEKIAQILWIHGIRNQFYFNLNDLILMSFEYVGRHFHKDMAAIAAYPEMKDYLVQKRRKDVPAEEQMTTNWWAPLKRIGSTLTESPMPDDEEEELTLEEQYRSMVSGYMAEGTVANDISYDEDDWSESIHI</sequence>
<name>A0A7G9GG94_9FIRM</name>
<organism evidence="1 2">
    <name type="scientific">Wansuia hejianensis</name>
    <dbReference type="NCBI Taxonomy" id="2763667"/>
    <lineage>
        <taxon>Bacteria</taxon>
        <taxon>Bacillati</taxon>
        <taxon>Bacillota</taxon>
        <taxon>Clostridia</taxon>
        <taxon>Lachnospirales</taxon>
        <taxon>Lachnospiraceae</taxon>
        <taxon>Wansuia</taxon>
    </lineage>
</organism>
<dbReference type="EC" id="5.1.3.32" evidence="1"/>
<keyword evidence="2" id="KW-1185">Reference proteome</keyword>
<proteinExistence type="predicted"/>
<dbReference type="EMBL" id="CP060635">
    <property type="protein sequence ID" value="QNM09826.1"/>
    <property type="molecule type" value="Genomic_DNA"/>
</dbReference>
<reference evidence="1 2" key="1">
    <citation type="submission" date="2020-08" db="EMBL/GenBank/DDBJ databases">
        <authorList>
            <person name="Liu C."/>
            <person name="Sun Q."/>
        </authorList>
    </citation>
    <scope>NUCLEOTIDE SEQUENCE [LARGE SCALE GENOMIC DNA]</scope>
    <source>
        <strain evidence="1 2">NSJ-29</strain>
    </source>
</reference>